<comment type="caution">
    <text evidence="19">The sequence shown here is derived from an EMBL/GenBank/DDBJ whole genome shotgun (WGS) entry which is preliminary data.</text>
</comment>
<feature type="transmembrane region" description="Helical" evidence="17">
    <location>
        <begin position="1249"/>
        <end position="1269"/>
    </location>
</feature>
<proteinExistence type="inferred from homology"/>
<comment type="subcellular location">
    <subcellularLocation>
        <location evidence="1">Cell membrane</location>
        <topology evidence="1">Multi-pass membrane protein</topology>
    </subcellularLocation>
</comment>
<feature type="domain" description="Ion transport" evidence="18">
    <location>
        <begin position="1589"/>
        <end position="1834"/>
    </location>
</feature>
<feature type="transmembrane region" description="Helical" evidence="17">
    <location>
        <begin position="1472"/>
        <end position="1496"/>
    </location>
</feature>
<feature type="region of interest" description="Disordered" evidence="16">
    <location>
        <begin position="2034"/>
        <end position="2075"/>
    </location>
</feature>
<feature type="transmembrane region" description="Helical" evidence="17">
    <location>
        <begin position="1004"/>
        <end position="1030"/>
    </location>
</feature>
<dbReference type="FunFam" id="1.10.287.70:FF:000093">
    <property type="entry name" value="Calcium channel subunit Cch1"/>
    <property type="match status" value="1"/>
</dbReference>
<feature type="compositionally biased region" description="Low complexity" evidence="16">
    <location>
        <begin position="82"/>
        <end position="92"/>
    </location>
</feature>
<keyword evidence="7" id="KW-0106">Calcium</keyword>
<feature type="transmembrane region" description="Helical" evidence="17">
    <location>
        <begin position="1374"/>
        <end position="1398"/>
    </location>
</feature>
<evidence type="ECO:0000256" key="16">
    <source>
        <dbReference type="SAM" id="MobiDB-lite"/>
    </source>
</evidence>
<evidence type="ECO:0000256" key="9">
    <source>
        <dbReference type="ARBA" id="ARBA00022989"/>
    </source>
</evidence>
<protein>
    <recommendedName>
        <fullName evidence="15">Calcium-channel protein CCH1</fullName>
    </recommendedName>
</protein>
<dbReference type="InterPro" id="IPR027359">
    <property type="entry name" value="Volt_channel_dom_sf"/>
</dbReference>
<keyword evidence="3" id="KW-1003">Cell membrane</keyword>
<feature type="region of interest" description="Disordered" evidence="16">
    <location>
        <begin position="451"/>
        <end position="478"/>
    </location>
</feature>
<keyword evidence="4" id="KW-0109">Calcium transport</keyword>
<evidence type="ECO:0000256" key="12">
    <source>
        <dbReference type="ARBA" id="ARBA00023180"/>
    </source>
</evidence>
<feature type="transmembrane region" description="Helical" evidence="17">
    <location>
        <begin position="920"/>
        <end position="945"/>
    </location>
</feature>
<keyword evidence="2" id="KW-0813">Transport</keyword>
<dbReference type="OrthoDB" id="416585at2759"/>
<feature type="compositionally biased region" description="Polar residues" evidence="16">
    <location>
        <begin position="113"/>
        <end position="141"/>
    </location>
</feature>
<feature type="region of interest" description="Disordered" evidence="16">
    <location>
        <begin position="397"/>
        <end position="422"/>
    </location>
</feature>
<dbReference type="Pfam" id="PF00520">
    <property type="entry name" value="Ion_trans"/>
    <property type="match status" value="4"/>
</dbReference>
<feature type="transmembrane region" description="Helical" evidence="17">
    <location>
        <begin position="1624"/>
        <end position="1643"/>
    </location>
</feature>
<dbReference type="GO" id="GO:0098703">
    <property type="term" value="P:calcium ion import across plasma membrane"/>
    <property type="evidence" value="ECO:0007669"/>
    <property type="project" value="TreeGrafter"/>
</dbReference>
<keyword evidence="20" id="KW-1185">Reference proteome</keyword>
<evidence type="ECO:0000313" key="19">
    <source>
        <dbReference type="EMBL" id="GJE94122.1"/>
    </source>
</evidence>
<organism evidence="19 20">
    <name type="scientific">Phanerochaete sordida</name>
    <dbReference type="NCBI Taxonomy" id="48140"/>
    <lineage>
        <taxon>Eukaryota</taxon>
        <taxon>Fungi</taxon>
        <taxon>Dikarya</taxon>
        <taxon>Basidiomycota</taxon>
        <taxon>Agaricomycotina</taxon>
        <taxon>Agaricomycetes</taxon>
        <taxon>Polyporales</taxon>
        <taxon>Phanerochaetaceae</taxon>
        <taxon>Phanerochaete</taxon>
    </lineage>
</organism>
<dbReference type="GO" id="GO:0005891">
    <property type="term" value="C:voltage-gated calcium channel complex"/>
    <property type="evidence" value="ECO:0007669"/>
    <property type="project" value="TreeGrafter"/>
</dbReference>
<evidence type="ECO:0000256" key="11">
    <source>
        <dbReference type="ARBA" id="ARBA00023136"/>
    </source>
</evidence>
<evidence type="ECO:0000259" key="18">
    <source>
        <dbReference type="Pfam" id="PF00520"/>
    </source>
</evidence>
<dbReference type="Proteomes" id="UP000703269">
    <property type="component" value="Unassembled WGS sequence"/>
</dbReference>
<evidence type="ECO:0000256" key="15">
    <source>
        <dbReference type="ARBA" id="ARBA00067459"/>
    </source>
</evidence>
<feature type="domain" description="Ion transport" evidence="18">
    <location>
        <begin position="532"/>
        <end position="767"/>
    </location>
</feature>
<feature type="transmembrane region" description="Helical" evidence="17">
    <location>
        <begin position="730"/>
        <end position="756"/>
    </location>
</feature>
<feature type="transmembrane region" description="Helical" evidence="17">
    <location>
        <begin position="1708"/>
        <end position="1735"/>
    </location>
</feature>
<dbReference type="InterPro" id="IPR005821">
    <property type="entry name" value="Ion_trans_dom"/>
</dbReference>
<feature type="compositionally biased region" description="Polar residues" evidence="16">
    <location>
        <begin position="461"/>
        <end position="477"/>
    </location>
</feature>
<sequence>MERHQHSLSGESTASTSSAIDLTGTPAGIGSSVPPSPALVPEDTRESFARRRLSWGRMETTQDPLRFDLPNPDPRPSTSQRTGPATAPAGWAAHDDPFFSPTEEDSSAFGHNYTYQSAGGGTYSTAQPGPSSASLISSAYRTSDPEVSPDDDEIGLTANMPRPGSGWGQRDTDPELSASTTRSKRTVRYSTSPSPLRKAGDRLTTISRTLRRASLRVVNMAGLGIDEHVRLADVDEKFVEKEAVDEDEDDPEKEYEPVTLDLSRSLPIRGRTLGFMGPTNSVRLAMYRFLVHPWTEPTILLLIIVHAILLTIQAAPNIALSEDLQPDDNGYVLPPKVRGYFHAWEDYALFVLFIIFTLEMFARIAVSGFLLDPEVPTSALFTSIFISPPDPMLPPSASDPVTLSRHPSLVHSHSQPHMLSRNSSVTERLRRFRYNLSRPFALAHHSMVVSVPPTSTETTPKRSSASRARSDTVQSKTPMMEKAARIHSHMRNPSQPTFLSKALKSDNSGDTLSLPFRFSVQKSQDTTQRNLPYLRHSWTRIDFLAVISFWICFALAVTGAERGSYHIGIFRALSVLRTTRLLAITSGTTTIMHSLKTARPLLASVAYFVLFAMIMFSIIGIQSFRGSFRRTCHLLPTAGEGDIDLGNQCGAHMDPNTLEIVPYIPADNNTQVTVKGFVCPLGQVCLENPGNPFSGVESFDTVYYSALQVFIVSSANGWSPLMYSMMDSEFFISCFFFIVCVIILNFWLINLFVAVITNTFTAIRKDTNKSAFGAAPLGPALHDDEGWSTADGRRIARHSRLKEIYDNTRLAWVALALASLVLQATSNVDAGPTHKEILDKGELALTFVFDLEILIRFAVYLPDYRSFFARGQNWLDLVLAIGSSILQIPAVHNSSVYPWLTIFQLGRFYRVILEIPRMKPLLLAVFGNMYGLANMSLFLFMINYITALVAIQLLRGDVQEADDRFINWGDVFNSFLGVYQIFSSENWTNVLYDAATAEVPLRQSAVVVLFISGWFFFANYIVLQMFIAVINENFDVAEEQKRSRQASHFWAAQRPQKARAPWVRRMNPYRWFEAKPKAIAVDQLPSNLILPMQKSLVQDYALPFRDRRAGVQNSGGRSGGPKHVSKKSLNILQNLFSGEKSDDVPLTTLRSNRRDSVVAHDAIDEETERHLEVLAALNNETATVDDVNDILYERRAQKADFIRDHPTYDKTFWIFSQKNPLRRACQKLVAPANGERIFGTPPSPIAHPIFQLVLLLTVIAGIVVEWIATPPYRRQWYQDNGFIRGSWFDIAEAAFGLSLFVEFLIKIVADGFIFTPNAYIRSIWNVLDFMIMIGLVVNVATGLIFIGGLSRLTRSLKALRALRLITLIDKMRSTFESLIIFGATRIIDAALLAILYMIPYAVWGTNIFAGRMNECNDSGNNISSITDCINEYSNSVVQNSNGGDAFSFLVPRVWDNPQPSTKFSFDSFRASLLILFEIVSLEGWIDVMSIAVSIVGRDDQPQQNVSQANAIFFLIYNLLGGVVILTLFVSIIIGNFTSRTGSAFLTQPQREWIDLQKLIKRQRPSKRPKTRPTWPIRAWCYDRAVYKHGWWHRTMTALFVLHVIALMTQTFAPQHAFDDLRTDFFLGITIVYLIDIIVRLYGLGWSSYSANGWNLFDIIVAGGSLITIIVVRFNAGGFAVQQLQKLFVTSIAFKLVQRTNSLNKLFKTAVASLPVILSLLSLWMVLFLFFAILYVEVFSLTKWSTGESRNQNYSSMPKALVMLAFMTTGEGWNQYMHDYALVYPRCTNSSPTNADSDCGSVGWAFTLFIAWNLLSMYIFANLFTGVVVESFNYVFQMTGGSKEITREEMRSFKKVWAEFANPKTGYLERHKFVPFFSKLTGIFEVKIYPTEWNIKSIMARSQADGSSATYPVDVNRLQVNVNSIDRQMIKRRKNLWNRLYHEARISYEPGKGISFTNMLLLLAHHKLIVDQDALVLQDLVVRNETNKLVTDLVDFDRVQSLLLMISHRRRYLAMKEQARLQKFVQEGLPDIVVDAGEPVTPPSTTRDITSPGQHTSHYMGPDTPTPAYRGHSPELSLAFETPSGSVLQRSRRRVSDVSMLSIGDAGTRGSFDASSRDSRVVEEDAGNVLSSMQNSVWGDMLLEAAEEES</sequence>
<feature type="transmembrane region" description="Helical" evidence="17">
    <location>
        <begin position="601"/>
        <end position="621"/>
    </location>
</feature>
<keyword evidence="10" id="KW-0406">Ion transport</keyword>
<evidence type="ECO:0000256" key="10">
    <source>
        <dbReference type="ARBA" id="ARBA00023065"/>
    </source>
</evidence>
<feature type="transmembrane region" description="Helical" evidence="17">
    <location>
        <begin position="1508"/>
        <end position="1533"/>
    </location>
</feature>
<evidence type="ECO:0000256" key="7">
    <source>
        <dbReference type="ARBA" id="ARBA00022837"/>
    </source>
</evidence>
<dbReference type="Gene3D" id="1.10.287.70">
    <property type="match status" value="4"/>
</dbReference>
<feature type="region of interest" description="Disordered" evidence="16">
    <location>
        <begin position="1"/>
        <end position="200"/>
    </location>
</feature>
<feature type="transmembrane region" description="Helical" evidence="17">
    <location>
        <begin position="1655"/>
        <end position="1675"/>
    </location>
</feature>
<evidence type="ECO:0000256" key="4">
    <source>
        <dbReference type="ARBA" id="ARBA00022568"/>
    </source>
</evidence>
<dbReference type="PANTHER" id="PTHR45628:SF7">
    <property type="entry name" value="VOLTAGE-DEPENDENT CALCIUM CHANNEL TYPE A SUBUNIT ALPHA-1"/>
    <property type="match status" value="1"/>
</dbReference>
<feature type="transmembrane region" description="Helical" evidence="17">
    <location>
        <begin position="347"/>
        <end position="371"/>
    </location>
</feature>
<evidence type="ECO:0000313" key="20">
    <source>
        <dbReference type="Proteomes" id="UP000703269"/>
    </source>
</evidence>
<dbReference type="EMBL" id="BPQB01000037">
    <property type="protein sequence ID" value="GJE94122.1"/>
    <property type="molecule type" value="Genomic_DNA"/>
</dbReference>
<gene>
    <name evidence="19" type="ORF">PsYK624_102900</name>
</gene>
<reference evidence="19 20" key="1">
    <citation type="submission" date="2021-08" db="EMBL/GenBank/DDBJ databases">
        <title>Draft Genome Sequence of Phanerochaete sordida strain YK-624.</title>
        <authorList>
            <person name="Mori T."/>
            <person name="Dohra H."/>
            <person name="Suzuki T."/>
            <person name="Kawagishi H."/>
            <person name="Hirai H."/>
        </authorList>
    </citation>
    <scope>NUCLEOTIDE SEQUENCE [LARGE SCALE GENOMIC DNA]</scope>
    <source>
        <strain evidence="19 20">YK-624</strain>
    </source>
</reference>
<keyword evidence="13" id="KW-0407">Ion channel</keyword>
<comment type="similarity">
    <text evidence="14">Belongs to the calcium channel alpha-1 subunit (TC 1.A.1.11) family.</text>
</comment>
<feature type="transmembrane region" description="Helical" evidence="17">
    <location>
        <begin position="541"/>
        <end position="560"/>
    </location>
</feature>
<keyword evidence="12" id="KW-0325">Glycoprotein</keyword>
<feature type="domain" description="Ion transport" evidence="18">
    <location>
        <begin position="815"/>
        <end position="1041"/>
    </location>
</feature>
<feature type="transmembrane region" description="Helical" evidence="17">
    <location>
        <begin position="1803"/>
        <end position="1828"/>
    </location>
</feature>
<keyword evidence="8" id="KW-0851">Voltage-gated channel</keyword>
<evidence type="ECO:0000256" key="2">
    <source>
        <dbReference type="ARBA" id="ARBA00022448"/>
    </source>
</evidence>
<feature type="transmembrane region" description="Helical" evidence="17">
    <location>
        <begin position="873"/>
        <end position="890"/>
    </location>
</feature>
<keyword evidence="9 17" id="KW-1133">Transmembrane helix</keyword>
<accession>A0A9P3LHG7</accession>
<keyword evidence="5" id="KW-0107">Calcium channel</keyword>
<dbReference type="Gene3D" id="1.20.120.350">
    <property type="entry name" value="Voltage-gated potassium channels. Chain C"/>
    <property type="match status" value="3"/>
</dbReference>
<evidence type="ECO:0000256" key="14">
    <source>
        <dbReference type="ARBA" id="ARBA00061395"/>
    </source>
</evidence>
<feature type="domain" description="Ion transport" evidence="18">
    <location>
        <begin position="1247"/>
        <end position="1539"/>
    </location>
</feature>
<feature type="compositionally biased region" description="Polar residues" evidence="16">
    <location>
        <begin position="411"/>
        <end position="422"/>
    </location>
</feature>
<feature type="transmembrane region" description="Helical" evidence="17">
    <location>
        <begin position="1290"/>
        <end position="1309"/>
    </location>
</feature>
<feature type="transmembrane region" description="Helical" evidence="17">
    <location>
        <begin position="298"/>
        <end position="319"/>
    </location>
</feature>
<evidence type="ECO:0000256" key="17">
    <source>
        <dbReference type="SAM" id="Phobius"/>
    </source>
</evidence>
<evidence type="ECO:0000256" key="6">
    <source>
        <dbReference type="ARBA" id="ARBA00022692"/>
    </source>
</evidence>
<dbReference type="InterPro" id="IPR050599">
    <property type="entry name" value="VDCC_alpha-1_subunit"/>
</dbReference>
<evidence type="ECO:0000256" key="1">
    <source>
        <dbReference type="ARBA" id="ARBA00004651"/>
    </source>
</evidence>
<feature type="transmembrane region" description="Helical" evidence="17">
    <location>
        <begin position="701"/>
        <end position="718"/>
    </location>
</feature>
<feature type="transmembrane region" description="Helical" evidence="17">
    <location>
        <begin position="1329"/>
        <end position="1353"/>
    </location>
</feature>
<name>A0A9P3LHG7_9APHY</name>
<evidence type="ECO:0000256" key="3">
    <source>
        <dbReference type="ARBA" id="ARBA00022475"/>
    </source>
</evidence>
<evidence type="ECO:0000256" key="8">
    <source>
        <dbReference type="ARBA" id="ARBA00022882"/>
    </source>
</evidence>
<dbReference type="PANTHER" id="PTHR45628">
    <property type="entry name" value="VOLTAGE-DEPENDENT CALCIUM CHANNEL TYPE A SUBUNIT ALPHA-1"/>
    <property type="match status" value="1"/>
</dbReference>
<evidence type="ECO:0000256" key="5">
    <source>
        <dbReference type="ARBA" id="ARBA00022673"/>
    </source>
</evidence>
<dbReference type="GO" id="GO:0008331">
    <property type="term" value="F:high voltage-gated calcium channel activity"/>
    <property type="evidence" value="ECO:0007669"/>
    <property type="project" value="TreeGrafter"/>
</dbReference>
<feature type="compositionally biased region" description="Polar residues" evidence="16">
    <location>
        <begin position="2042"/>
        <end position="2056"/>
    </location>
</feature>
<dbReference type="SUPFAM" id="SSF81324">
    <property type="entry name" value="Voltage-gated potassium channels"/>
    <property type="match status" value="4"/>
</dbReference>
<evidence type="ECO:0000256" key="13">
    <source>
        <dbReference type="ARBA" id="ARBA00023303"/>
    </source>
</evidence>
<feature type="transmembrane region" description="Helical" evidence="17">
    <location>
        <begin position="1590"/>
        <end position="1612"/>
    </location>
</feature>
<keyword evidence="11 17" id="KW-0472">Membrane</keyword>
<keyword evidence="6 17" id="KW-0812">Transmembrane</keyword>